<keyword evidence="5" id="KW-1185">Reference proteome</keyword>
<gene>
    <name evidence="4" type="ORF">FD27_GL000475</name>
</gene>
<feature type="domain" description="HTH cro/C1-type" evidence="3">
    <location>
        <begin position="23"/>
        <end position="77"/>
    </location>
</feature>
<keyword evidence="2" id="KW-1133">Transmembrane helix</keyword>
<evidence type="ECO:0000256" key="2">
    <source>
        <dbReference type="SAM" id="Phobius"/>
    </source>
</evidence>
<dbReference type="CDD" id="cd00093">
    <property type="entry name" value="HTH_XRE"/>
    <property type="match status" value="1"/>
</dbReference>
<dbReference type="InterPro" id="IPR010982">
    <property type="entry name" value="Lambda_DNA-bd_dom_sf"/>
</dbReference>
<keyword evidence="2" id="KW-0812">Transmembrane</keyword>
<accession>A0A0R1P5J7</accession>
<organism evidence="4 5">
    <name type="scientific">Limosilactobacillus frumenti DSM 13145</name>
    <dbReference type="NCBI Taxonomy" id="1423746"/>
    <lineage>
        <taxon>Bacteria</taxon>
        <taxon>Bacillati</taxon>
        <taxon>Bacillota</taxon>
        <taxon>Bacilli</taxon>
        <taxon>Lactobacillales</taxon>
        <taxon>Lactobacillaceae</taxon>
        <taxon>Limosilactobacillus</taxon>
    </lineage>
</organism>
<feature type="transmembrane region" description="Helical" evidence="2">
    <location>
        <begin position="166"/>
        <end position="188"/>
    </location>
</feature>
<name>A0A0R1P5J7_9LACO</name>
<dbReference type="InterPro" id="IPR001387">
    <property type="entry name" value="Cro/C1-type_HTH"/>
</dbReference>
<evidence type="ECO:0000256" key="1">
    <source>
        <dbReference type="ARBA" id="ARBA00023125"/>
    </source>
</evidence>
<dbReference type="Gene3D" id="1.10.260.40">
    <property type="entry name" value="lambda repressor-like DNA-binding domains"/>
    <property type="match status" value="1"/>
</dbReference>
<dbReference type="SMART" id="SM00530">
    <property type="entry name" value="HTH_XRE"/>
    <property type="match status" value="1"/>
</dbReference>
<sequence length="230" mass="26479">MNYFPGNQFVNVEDYNMEFAQKMKEYRNSHGWTQQEVAEKLNVSRKTISSWENKRSYPDIFMLVQISDLYHVTLDDLLREDHEMINNYKKEHATDAKKDRAFVNSYWINIIGSIYFMLNSCGLVRLSMLPDGWRWLLGALVGLVIVNAFCLLSQTNWQQLSKPTKLGMLATGVVLAALLTRIFSINLFHNASSSYTFGYGFGQGFTVGVAALSITELLWLYAQFNQRRNA</sequence>
<keyword evidence="2" id="KW-0472">Membrane</keyword>
<evidence type="ECO:0000313" key="5">
    <source>
        <dbReference type="Proteomes" id="UP000051445"/>
    </source>
</evidence>
<dbReference type="GO" id="GO:0003677">
    <property type="term" value="F:DNA binding"/>
    <property type="evidence" value="ECO:0007669"/>
    <property type="project" value="UniProtKB-KW"/>
</dbReference>
<evidence type="ECO:0000259" key="3">
    <source>
        <dbReference type="PROSITE" id="PS50943"/>
    </source>
</evidence>
<reference evidence="4 5" key="1">
    <citation type="journal article" date="2015" name="Genome Announc.">
        <title>Expanding the biotechnology potential of lactobacilli through comparative genomics of 213 strains and associated genera.</title>
        <authorList>
            <person name="Sun Z."/>
            <person name="Harris H.M."/>
            <person name="McCann A."/>
            <person name="Guo C."/>
            <person name="Argimon S."/>
            <person name="Zhang W."/>
            <person name="Yang X."/>
            <person name="Jeffery I.B."/>
            <person name="Cooney J.C."/>
            <person name="Kagawa T.F."/>
            <person name="Liu W."/>
            <person name="Song Y."/>
            <person name="Salvetti E."/>
            <person name="Wrobel A."/>
            <person name="Rasinkangas P."/>
            <person name="Parkhill J."/>
            <person name="Rea M.C."/>
            <person name="O'Sullivan O."/>
            <person name="Ritari J."/>
            <person name="Douillard F.P."/>
            <person name="Paul Ross R."/>
            <person name="Yang R."/>
            <person name="Briner A.E."/>
            <person name="Felis G.E."/>
            <person name="de Vos W.M."/>
            <person name="Barrangou R."/>
            <person name="Klaenhammer T.R."/>
            <person name="Caufield P.W."/>
            <person name="Cui Y."/>
            <person name="Zhang H."/>
            <person name="O'Toole P.W."/>
        </authorList>
    </citation>
    <scope>NUCLEOTIDE SEQUENCE [LARGE SCALE GENOMIC DNA]</scope>
    <source>
        <strain evidence="4 5">DSM 13145</strain>
    </source>
</reference>
<dbReference type="PANTHER" id="PTHR46558:SF15">
    <property type="entry name" value="HELIX-TURN-HELIX DOMAIN PROTEIN"/>
    <property type="match status" value="1"/>
</dbReference>
<dbReference type="AlphaFoldDB" id="A0A0R1P5J7"/>
<dbReference type="PATRIC" id="fig|1423746.3.peg.482"/>
<dbReference type="Pfam" id="PF01381">
    <property type="entry name" value="HTH_3"/>
    <property type="match status" value="1"/>
</dbReference>
<comment type="caution">
    <text evidence="4">The sequence shown here is derived from an EMBL/GenBank/DDBJ whole genome shotgun (WGS) entry which is preliminary data.</text>
</comment>
<evidence type="ECO:0000313" key="4">
    <source>
        <dbReference type="EMBL" id="KRL27734.1"/>
    </source>
</evidence>
<dbReference type="SUPFAM" id="SSF47413">
    <property type="entry name" value="lambda repressor-like DNA-binding domains"/>
    <property type="match status" value="1"/>
</dbReference>
<feature type="transmembrane region" description="Helical" evidence="2">
    <location>
        <begin position="132"/>
        <end position="154"/>
    </location>
</feature>
<keyword evidence="1 4" id="KW-0238">DNA-binding</keyword>
<dbReference type="Proteomes" id="UP000051445">
    <property type="component" value="Unassembled WGS sequence"/>
</dbReference>
<dbReference type="PANTHER" id="PTHR46558">
    <property type="entry name" value="TRACRIPTIONAL REGULATORY PROTEIN-RELATED-RELATED"/>
    <property type="match status" value="1"/>
</dbReference>
<dbReference type="PROSITE" id="PS50943">
    <property type="entry name" value="HTH_CROC1"/>
    <property type="match status" value="1"/>
</dbReference>
<protein>
    <submittedName>
        <fullName evidence="4">DNA-binding helix-turn-helix protein</fullName>
    </submittedName>
</protein>
<dbReference type="EMBL" id="AZER01000014">
    <property type="protein sequence ID" value="KRL27734.1"/>
    <property type="molecule type" value="Genomic_DNA"/>
</dbReference>
<proteinExistence type="predicted"/>
<dbReference type="STRING" id="1423746.FD27_GL000475"/>
<feature type="transmembrane region" description="Helical" evidence="2">
    <location>
        <begin position="200"/>
        <end position="222"/>
    </location>
</feature>
<feature type="transmembrane region" description="Helical" evidence="2">
    <location>
        <begin position="106"/>
        <end position="126"/>
    </location>
</feature>